<dbReference type="Proteomes" id="UP001163046">
    <property type="component" value="Unassembled WGS sequence"/>
</dbReference>
<keyword evidence="2" id="KW-1185">Reference proteome</keyword>
<organism evidence="1 2">
    <name type="scientific">Desmophyllum pertusum</name>
    <dbReference type="NCBI Taxonomy" id="174260"/>
    <lineage>
        <taxon>Eukaryota</taxon>
        <taxon>Metazoa</taxon>
        <taxon>Cnidaria</taxon>
        <taxon>Anthozoa</taxon>
        <taxon>Hexacorallia</taxon>
        <taxon>Scleractinia</taxon>
        <taxon>Caryophylliina</taxon>
        <taxon>Caryophylliidae</taxon>
        <taxon>Desmophyllum</taxon>
    </lineage>
</organism>
<dbReference type="EMBL" id="MU826851">
    <property type="protein sequence ID" value="KAJ7371129.1"/>
    <property type="molecule type" value="Genomic_DNA"/>
</dbReference>
<dbReference type="SUPFAM" id="SSF49785">
    <property type="entry name" value="Galactose-binding domain-like"/>
    <property type="match status" value="1"/>
</dbReference>
<dbReference type="Gene3D" id="2.60.120.260">
    <property type="entry name" value="Galactose-binding domain-like"/>
    <property type="match status" value="1"/>
</dbReference>
<reference evidence="1" key="1">
    <citation type="submission" date="2023-01" db="EMBL/GenBank/DDBJ databases">
        <title>Genome assembly of the deep-sea coral Lophelia pertusa.</title>
        <authorList>
            <person name="Herrera S."/>
            <person name="Cordes E."/>
        </authorList>
    </citation>
    <scope>NUCLEOTIDE SEQUENCE</scope>
    <source>
        <strain evidence="1">USNM1676648</strain>
        <tissue evidence="1">Polyp</tissue>
    </source>
</reference>
<comment type="caution">
    <text evidence="1">The sequence shown here is derived from an EMBL/GenBank/DDBJ whole genome shotgun (WGS) entry which is preliminary data.</text>
</comment>
<name>A0A9X0CRS4_9CNID</name>
<evidence type="ECO:0000313" key="1">
    <source>
        <dbReference type="EMBL" id="KAJ7371129.1"/>
    </source>
</evidence>
<gene>
    <name evidence="1" type="ORF">OS493_027817</name>
</gene>
<sequence>MACLLFKKFAVFKLTFLYAILTTDLWFSAIIEASRSGCSNELGMQSRKIKQSQLSCYTYHKGWEANKGRLHNPIKSWCSDTNDPMNEYFQIDLAEGQTCISHCYPRSCIRQVLELLC</sequence>
<protein>
    <submittedName>
        <fullName evidence="1">Uncharacterized protein</fullName>
    </submittedName>
</protein>
<proteinExistence type="predicted"/>
<evidence type="ECO:0000313" key="2">
    <source>
        <dbReference type="Proteomes" id="UP001163046"/>
    </source>
</evidence>
<accession>A0A9X0CRS4</accession>
<dbReference type="AlphaFoldDB" id="A0A9X0CRS4"/>
<dbReference type="InterPro" id="IPR008979">
    <property type="entry name" value="Galactose-bd-like_sf"/>
</dbReference>